<feature type="region of interest" description="Disordered" evidence="1">
    <location>
        <begin position="254"/>
        <end position="274"/>
    </location>
</feature>
<reference evidence="4 5" key="1">
    <citation type="journal article" date="2010" name="Proc. Natl. Acad. Sci. U.S.A.">
        <title>A Nitrospira metagenome illuminates the physiology and evolution of globally important nitrite-oxidizing bacteria.</title>
        <authorList>
            <person name="Lucker S."/>
            <person name="Wagner M."/>
            <person name="Maixner F."/>
            <person name="Pelletier E."/>
            <person name="Koch H."/>
            <person name="Vacherie B."/>
            <person name="Rattei T."/>
            <person name="Sinninghe Damste J."/>
            <person name="Spieck E."/>
            <person name="Le Paslier D."/>
            <person name="Daims H."/>
        </authorList>
    </citation>
    <scope>NUCLEOTIDE SEQUENCE [LARGE SCALE GENOMIC DNA]</scope>
</reference>
<feature type="chain" id="PRO_5003119698" description="Sulfatase-modifying factor enzyme-like domain-containing protein" evidence="2">
    <location>
        <begin position="35"/>
        <end position="320"/>
    </location>
</feature>
<dbReference type="Gene3D" id="3.90.1580.10">
    <property type="entry name" value="paralog of FGE (formylglycine-generating enzyme)"/>
    <property type="match status" value="1"/>
</dbReference>
<dbReference type="Pfam" id="PF03781">
    <property type="entry name" value="FGE-sulfatase"/>
    <property type="match status" value="1"/>
</dbReference>
<accession>D8P7X2</accession>
<dbReference type="SUPFAM" id="SSF56436">
    <property type="entry name" value="C-type lectin-like"/>
    <property type="match status" value="1"/>
</dbReference>
<dbReference type="InterPro" id="IPR042095">
    <property type="entry name" value="SUMF_sf"/>
</dbReference>
<dbReference type="eggNOG" id="COG1262">
    <property type="taxonomic scope" value="Bacteria"/>
</dbReference>
<proteinExistence type="predicted"/>
<dbReference type="HOGENOM" id="CLU_012431_0_2_0"/>
<protein>
    <recommendedName>
        <fullName evidence="3">Sulfatase-modifying factor enzyme-like domain-containing protein</fullName>
    </recommendedName>
</protein>
<organism evidence="4 5">
    <name type="scientific">Nitrospira defluvii</name>
    <dbReference type="NCBI Taxonomy" id="330214"/>
    <lineage>
        <taxon>Bacteria</taxon>
        <taxon>Pseudomonadati</taxon>
        <taxon>Nitrospirota</taxon>
        <taxon>Nitrospiria</taxon>
        <taxon>Nitrospirales</taxon>
        <taxon>Nitrospiraceae</taxon>
        <taxon>Nitrospira</taxon>
    </lineage>
</organism>
<gene>
    <name evidence="4" type="ORF">NIDE3934</name>
</gene>
<dbReference type="InterPro" id="IPR051043">
    <property type="entry name" value="Sulfatase_Mod_Factor_Kinase"/>
</dbReference>
<evidence type="ECO:0000256" key="1">
    <source>
        <dbReference type="SAM" id="MobiDB-lite"/>
    </source>
</evidence>
<keyword evidence="5" id="KW-1185">Reference proteome</keyword>
<feature type="domain" description="Sulfatase-modifying factor enzyme-like" evidence="3">
    <location>
        <begin position="62"/>
        <end position="304"/>
    </location>
</feature>
<evidence type="ECO:0000313" key="4">
    <source>
        <dbReference type="EMBL" id="CBK43604.1"/>
    </source>
</evidence>
<evidence type="ECO:0000256" key="2">
    <source>
        <dbReference type="SAM" id="SignalP"/>
    </source>
</evidence>
<dbReference type="OrthoDB" id="9768004at2"/>
<dbReference type="PANTHER" id="PTHR23150">
    <property type="entry name" value="SULFATASE MODIFYING FACTOR 1, 2"/>
    <property type="match status" value="1"/>
</dbReference>
<dbReference type="InterPro" id="IPR005532">
    <property type="entry name" value="SUMF_dom"/>
</dbReference>
<sequence length="320" mass="36360">MKRLHMGIKRKRARLAHALVIGAALFALAPAARALDTQDIVIEWTEEGKKIAQERVAKWKTKEEMVLIPAGEFLMGSDKKTDRLAYRSEIPQRSVYLDAFMIGKYEVTALEYLKFVLATDRLPQLDWRYDGGNFQDTMAHHPIMHVNWYDADAYCKWAGKRLPTEAEWEKAARGVDGRLFPWGSEYAGPTRANFGRTGLSGPVRDRPERLLLYPPIISVDKYENALSPYGLYQTIGNVAEWVSDWYDQDYYKTAPGRNPKGPETGTQKAFRGGGWMDSTTTMRAAMRNGTDPKTKINWMGFRCAQDAKEDAGMKVSMTKE</sequence>
<feature type="signal peptide" evidence="2">
    <location>
        <begin position="1"/>
        <end position="34"/>
    </location>
</feature>
<dbReference type="AlphaFoldDB" id="D8P7X2"/>
<evidence type="ECO:0000313" key="5">
    <source>
        <dbReference type="Proteomes" id="UP000001660"/>
    </source>
</evidence>
<dbReference type="Proteomes" id="UP000001660">
    <property type="component" value="Chromosome"/>
</dbReference>
<dbReference type="GO" id="GO:0120147">
    <property type="term" value="F:formylglycine-generating oxidase activity"/>
    <property type="evidence" value="ECO:0007669"/>
    <property type="project" value="TreeGrafter"/>
</dbReference>
<name>D8P7X2_9BACT</name>
<dbReference type="STRING" id="330214.NIDE3934"/>
<dbReference type="PANTHER" id="PTHR23150:SF19">
    <property type="entry name" value="FORMYLGLYCINE-GENERATING ENZYME"/>
    <property type="match status" value="1"/>
</dbReference>
<dbReference type="EMBL" id="FP929003">
    <property type="protein sequence ID" value="CBK43604.1"/>
    <property type="molecule type" value="Genomic_DNA"/>
</dbReference>
<dbReference type="KEGG" id="nde:NIDE3934"/>
<dbReference type="InterPro" id="IPR016187">
    <property type="entry name" value="CTDL_fold"/>
</dbReference>
<keyword evidence="2" id="KW-0732">Signal</keyword>
<evidence type="ECO:0000259" key="3">
    <source>
        <dbReference type="Pfam" id="PF03781"/>
    </source>
</evidence>